<dbReference type="Proteomes" id="UP000652761">
    <property type="component" value="Unassembled WGS sequence"/>
</dbReference>
<comment type="caution">
    <text evidence="1">The sequence shown here is derived from an EMBL/GenBank/DDBJ whole genome shotgun (WGS) entry which is preliminary data.</text>
</comment>
<evidence type="ECO:0000313" key="2">
    <source>
        <dbReference type="Proteomes" id="UP000652761"/>
    </source>
</evidence>
<keyword evidence="2" id="KW-1185">Reference proteome</keyword>
<dbReference type="AlphaFoldDB" id="A0A843U2R3"/>
<accession>A0A843U2R3</accession>
<proteinExistence type="predicted"/>
<reference evidence="1" key="1">
    <citation type="submission" date="2017-07" db="EMBL/GenBank/DDBJ databases">
        <title>Taro Niue Genome Assembly and Annotation.</title>
        <authorList>
            <person name="Atibalentja N."/>
            <person name="Keating K."/>
            <person name="Fields C.J."/>
        </authorList>
    </citation>
    <scope>NUCLEOTIDE SEQUENCE</scope>
    <source>
        <strain evidence="1">Niue_2</strain>
        <tissue evidence="1">Leaf</tissue>
    </source>
</reference>
<sequence length="74" mass="8448">MRTTLLPELSEESMRLSKVQDIRTNRGVPIRWQPRSLRFDREVTVPNPEGISITPSKIDGLSSSHVRVLTLYEG</sequence>
<organism evidence="1 2">
    <name type="scientific">Colocasia esculenta</name>
    <name type="common">Wild taro</name>
    <name type="synonym">Arum esculentum</name>
    <dbReference type="NCBI Taxonomy" id="4460"/>
    <lineage>
        <taxon>Eukaryota</taxon>
        <taxon>Viridiplantae</taxon>
        <taxon>Streptophyta</taxon>
        <taxon>Embryophyta</taxon>
        <taxon>Tracheophyta</taxon>
        <taxon>Spermatophyta</taxon>
        <taxon>Magnoliopsida</taxon>
        <taxon>Liliopsida</taxon>
        <taxon>Araceae</taxon>
        <taxon>Aroideae</taxon>
        <taxon>Colocasieae</taxon>
        <taxon>Colocasia</taxon>
    </lineage>
</organism>
<evidence type="ECO:0000313" key="1">
    <source>
        <dbReference type="EMBL" id="MQL75843.1"/>
    </source>
</evidence>
<protein>
    <submittedName>
        <fullName evidence="1">Uncharacterized protein</fullName>
    </submittedName>
</protein>
<dbReference type="EMBL" id="NMUH01000267">
    <property type="protein sequence ID" value="MQL75843.1"/>
    <property type="molecule type" value="Genomic_DNA"/>
</dbReference>
<gene>
    <name evidence="1" type="ORF">Taro_008195</name>
</gene>
<name>A0A843U2R3_COLES</name>